<dbReference type="SUPFAM" id="SSF57850">
    <property type="entry name" value="RING/U-box"/>
    <property type="match status" value="1"/>
</dbReference>
<dbReference type="Pfam" id="PF17123">
    <property type="entry name" value="zf-RING_11"/>
    <property type="match status" value="1"/>
</dbReference>
<reference evidence="3" key="1">
    <citation type="submission" date="2021-01" db="EMBL/GenBank/DDBJ databases">
        <authorList>
            <person name="Corre E."/>
            <person name="Pelletier E."/>
            <person name="Niang G."/>
            <person name="Scheremetjew M."/>
            <person name="Finn R."/>
            <person name="Kale V."/>
            <person name="Holt S."/>
            <person name="Cochrane G."/>
            <person name="Meng A."/>
            <person name="Brown T."/>
            <person name="Cohen L."/>
        </authorList>
    </citation>
    <scope>NUCLEOTIDE SEQUENCE</scope>
    <source>
        <strain evidence="3">Isolate 1302-5</strain>
    </source>
</reference>
<dbReference type="InterPro" id="IPR013083">
    <property type="entry name" value="Znf_RING/FYVE/PHD"/>
</dbReference>
<feature type="domain" description="RING-type" evidence="2">
    <location>
        <begin position="240"/>
        <end position="267"/>
    </location>
</feature>
<protein>
    <recommendedName>
        <fullName evidence="2">RING-type domain-containing protein</fullName>
    </recommendedName>
</protein>
<dbReference type="InterPro" id="IPR001841">
    <property type="entry name" value="Znf_RING"/>
</dbReference>
<evidence type="ECO:0000313" key="3">
    <source>
        <dbReference type="EMBL" id="CAE2273969.1"/>
    </source>
</evidence>
<dbReference type="AlphaFoldDB" id="A0A7S4JTM0"/>
<proteinExistence type="predicted"/>
<organism evidence="3">
    <name type="scientific">Odontella aurita</name>
    <dbReference type="NCBI Taxonomy" id="265563"/>
    <lineage>
        <taxon>Eukaryota</taxon>
        <taxon>Sar</taxon>
        <taxon>Stramenopiles</taxon>
        <taxon>Ochrophyta</taxon>
        <taxon>Bacillariophyta</taxon>
        <taxon>Mediophyceae</taxon>
        <taxon>Biddulphiophycidae</taxon>
        <taxon>Eupodiscales</taxon>
        <taxon>Odontellaceae</taxon>
        <taxon>Odontella</taxon>
    </lineage>
</organism>
<dbReference type="EMBL" id="HBKQ01048822">
    <property type="protein sequence ID" value="CAE2273969.1"/>
    <property type="molecule type" value="Transcribed_RNA"/>
</dbReference>
<dbReference type="Gene3D" id="3.30.40.10">
    <property type="entry name" value="Zinc/RING finger domain, C3HC4 (zinc finger)"/>
    <property type="match status" value="1"/>
</dbReference>
<accession>A0A7S4JTM0</accession>
<feature type="region of interest" description="Disordered" evidence="1">
    <location>
        <begin position="106"/>
        <end position="132"/>
    </location>
</feature>
<evidence type="ECO:0000256" key="1">
    <source>
        <dbReference type="SAM" id="MobiDB-lite"/>
    </source>
</evidence>
<sequence>MCPLRVWVTLSESHRRVCVGQSSVVITGLPPEGRAMRPTARSGVSESTVELTRGGPTVELVRGVQVGDGGSGYRTLLSESSRFESSSSSSHRYMADHPVRTEFVVGHPPAISGSSRRVEDGPDATDFARRPGASYDDIPELVSDDLSSHLSIGDTDSWVDAHVAAGIDADPVVHVEPDSEALSVGQLDAMLQEIMRQLEEMNRTTEITDMSLGADPYIMERLPTCMIRSVEDLASHLRTCEVCLEEYFAGDKRMILPCLHGFHEACI</sequence>
<name>A0A7S4JTM0_9STRA</name>
<gene>
    <name evidence="3" type="ORF">OAUR00152_LOCUS33730</name>
</gene>
<evidence type="ECO:0000259" key="2">
    <source>
        <dbReference type="Pfam" id="PF17123"/>
    </source>
</evidence>